<dbReference type="RefSeq" id="WP_210510820.1">
    <property type="nucleotide sequence ID" value="NZ_JAFIDN010000003.1"/>
</dbReference>
<accession>A0A8J7UW72</accession>
<proteinExistence type="predicted"/>
<dbReference type="SUPFAM" id="SSF103039">
    <property type="entry name" value="CheC-like"/>
    <property type="match status" value="1"/>
</dbReference>
<feature type="domain" description="Chemotaxis phosphatase CheX-like" evidence="2">
    <location>
        <begin position="62"/>
        <end position="138"/>
    </location>
</feature>
<organism evidence="3 4">
    <name type="scientific">Natronogracilivirga saccharolytica</name>
    <dbReference type="NCBI Taxonomy" id="2812953"/>
    <lineage>
        <taxon>Bacteria</taxon>
        <taxon>Pseudomonadati</taxon>
        <taxon>Balneolota</taxon>
        <taxon>Balneolia</taxon>
        <taxon>Balneolales</taxon>
        <taxon>Cyclonatronaceae</taxon>
        <taxon>Natronogracilivirga</taxon>
    </lineage>
</organism>
<dbReference type="GO" id="GO:0006935">
    <property type="term" value="P:chemotaxis"/>
    <property type="evidence" value="ECO:0007669"/>
    <property type="project" value="UniProtKB-KW"/>
</dbReference>
<keyword evidence="1" id="KW-0145">Chemotaxis</keyword>
<protein>
    <submittedName>
        <fullName evidence="3">Chemotaxis protein CheX</fullName>
    </submittedName>
</protein>
<reference evidence="3" key="1">
    <citation type="submission" date="2021-02" db="EMBL/GenBank/DDBJ databases">
        <title>Natronogracilivirga saccharolytica gen. nov. sp. nov. a new anaerobic, haloalkiliphilic carbohydrate-fermenting bacterium from soda lake and proposing of Cyclonatronumiaceae fam. nov. in the phylum Balneolaeota.</title>
        <authorList>
            <person name="Zhilina T.N."/>
            <person name="Sorokin D.Y."/>
            <person name="Zavarzina D.G."/>
            <person name="Toshchakov S.V."/>
            <person name="Kublanov I.V."/>
        </authorList>
    </citation>
    <scope>NUCLEOTIDE SEQUENCE</scope>
    <source>
        <strain evidence="3">Z-1702</strain>
    </source>
</reference>
<keyword evidence="4" id="KW-1185">Reference proteome</keyword>
<sequence length="171" mass="18550">MSELLPVSLDDVRKIPDEIITSVRNSVEATFESIMGSRPDFVDGVEKEEPMNGIIGNISVFNANHTLTLMVAIPRETAVSLSEVFCGMELPFESDDMGDLVGEISNILAGEVAANAEQVGFVGQSSLPTVTRGSDLKLFMPNKPPTSQLRFNGSGGEFWVNLALCESKRRK</sequence>
<gene>
    <name evidence="3" type="ORF">NATSA_04495</name>
</gene>
<dbReference type="AlphaFoldDB" id="A0A8J7UW72"/>
<dbReference type="EMBL" id="JAFIDN010000003">
    <property type="protein sequence ID" value="MBP3191919.1"/>
    <property type="molecule type" value="Genomic_DNA"/>
</dbReference>
<evidence type="ECO:0000259" key="2">
    <source>
        <dbReference type="Pfam" id="PF13690"/>
    </source>
</evidence>
<dbReference type="Proteomes" id="UP000673975">
    <property type="component" value="Unassembled WGS sequence"/>
</dbReference>
<evidence type="ECO:0000313" key="3">
    <source>
        <dbReference type="EMBL" id="MBP3191919.1"/>
    </source>
</evidence>
<dbReference type="InterPro" id="IPR028051">
    <property type="entry name" value="CheX-like_dom"/>
</dbReference>
<evidence type="ECO:0000256" key="1">
    <source>
        <dbReference type="ARBA" id="ARBA00022500"/>
    </source>
</evidence>
<comment type="caution">
    <text evidence="3">The sequence shown here is derived from an EMBL/GenBank/DDBJ whole genome shotgun (WGS) entry which is preliminary data.</text>
</comment>
<dbReference type="InterPro" id="IPR028976">
    <property type="entry name" value="CheC-like_sf"/>
</dbReference>
<name>A0A8J7UW72_9BACT</name>
<dbReference type="Gene3D" id="3.40.1550.10">
    <property type="entry name" value="CheC-like"/>
    <property type="match status" value="1"/>
</dbReference>
<dbReference type="Pfam" id="PF13690">
    <property type="entry name" value="CheX"/>
    <property type="match status" value="1"/>
</dbReference>
<evidence type="ECO:0000313" key="4">
    <source>
        <dbReference type="Proteomes" id="UP000673975"/>
    </source>
</evidence>